<reference evidence="7 8" key="1">
    <citation type="journal article" date="2009" name="Nature">
        <title>Evolution of pathogenicity and sexual reproduction in eight Candida genomes.</title>
        <authorList>
            <person name="Butler G."/>
            <person name="Rasmussen M.D."/>
            <person name="Lin M.F."/>
            <person name="Santos M.A."/>
            <person name="Sakthikumar S."/>
            <person name="Munro C.A."/>
            <person name="Rheinbay E."/>
            <person name="Grabherr M."/>
            <person name="Forche A."/>
            <person name="Reedy J.L."/>
            <person name="Agrafioti I."/>
            <person name="Arnaud M.B."/>
            <person name="Bates S."/>
            <person name="Brown A.J."/>
            <person name="Brunke S."/>
            <person name="Costanzo M.C."/>
            <person name="Fitzpatrick D.A."/>
            <person name="de Groot P.W."/>
            <person name="Harris D."/>
            <person name="Hoyer L.L."/>
            <person name="Hube B."/>
            <person name="Klis F.M."/>
            <person name="Kodira C."/>
            <person name="Lennard N."/>
            <person name="Logue M.E."/>
            <person name="Martin R."/>
            <person name="Neiman A.M."/>
            <person name="Nikolaou E."/>
            <person name="Quail M.A."/>
            <person name="Quinn J."/>
            <person name="Santos M.C."/>
            <person name="Schmitzberger F.F."/>
            <person name="Sherlock G."/>
            <person name="Shah P."/>
            <person name="Silverstein K.A."/>
            <person name="Skrzypek M.S."/>
            <person name="Soll D."/>
            <person name="Staggs R."/>
            <person name="Stansfield I."/>
            <person name="Stumpf M.P."/>
            <person name="Sudbery P.E."/>
            <person name="Srikantha T."/>
            <person name="Zeng Q."/>
            <person name="Berman J."/>
            <person name="Berriman M."/>
            <person name="Heitman J."/>
            <person name="Gow N.A."/>
            <person name="Lorenz M.C."/>
            <person name="Birren B.W."/>
            <person name="Kellis M."/>
            <person name="Cuomo C.A."/>
        </authorList>
    </citation>
    <scope>NUCLEOTIDE SEQUENCE [LARGE SCALE GENOMIC DNA]</scope>
    <source>
        <strain evidence="8">ATCC MYA-3404 / T1</strain>
    </source>
</reference>
<dbReference type="PANTHER" id="PTHR14152">
    <property type="entry name" value="SQUAMOUS CELL CARCINOMA ANTIGEN RECOGNISED BY CYTOTOXIC T LYMPHOCYTES"/>
    <property type="match status" value="1"/>
</dbReference>
<evidence type="ECO:0000256" key="4">
    <source>
        <dbReference type="ARBA" id="ARBA00023187"/>
    </source>
</evidence>
<dbReference type="OrthoDB" id="5583at2759"/>
<feature type="region of interest" description="Disordered" evidence="6">
    <location>
        <begin position="232"/>
        <end position="251"/>
    </location>
</feature>
<keyword evidence="8" id="KW-1185">Reference proteome</keyword>
<evidence type="ECO:0000256" key="5">
    <source>
        <dbReference type="ARBA" id="ARBA00023242"/>
    </source>
</evidence>
<evidence type="ECO:0000256" key="3">
    <source>
        <dbReference type="ARBA" id="ARBA00022664"/>
    </source>
</evidence>
<dbReference type="Pfam" id="PF03343">
    <property type="entry name" value="SART-1"/>
    <property type="match status" value="2"/>
</dbReference>
<dbReference type="Pfam" id="PF19252">
    <property type="entry name" value="HIND"/>
    <property type="match status" value="2"/>
</dbReference>
<accession>C5MH79</accession>
<dbReference type="STRING" id="294747.C5MH79"/>
<dbReference type="EMBL" id="GG692402">
    <property type="protein sequence ID" value="EER30981.1"/>
    <property type="molecule type" value="Genomic_DNA"/>
</dbReference>
<organism evidence="7 8">
    <name type="scientific">Candida tropicalis (strain ATCC MYA-3404 / T1)</name>
    <name type="common">Yeast</name>
    <dbReference type="NCBI Taxonomy" id="294747"/>
    <lineage>
        <taxon>Eukaryota</taxon>
        <taxon>Fungi</taxon>
        <taxon>Dikarya</taxon>
        <taxon>Ascomycota</taxon>
        <taxon>Saccharomycotina</taxon>
        <taxon>Pichiomycetes</taxon>
        <taxon>Debaryomycetaceae</taxon>
        <taxon>Candida/Lodderomyces clade</taxon>
        <taxon>Candida</taxon>
    </lineage>
</organism>
<evidence type="ECO:0000256" key="6">
    <source>
        <dbReference type="SAM" id="MobiDB-lite"/>
    </source>
</evidence>
<keyword evidence="5" id="KW-0539">Nucleus</keyword>
<dbReference type="VEuPathDB" id="FungiDB:CTRG_05433"/>
<dbReference type="InterPro" id="IPR045347">
    <property type="entry name" value="HIND"/>
</dbReference>
<dbReference type="PANTHER" id="PTHR14152:SF5">
    <property type="entry name" value="U4_U6.U5 TRI-SNRNP-ASSOCIATED PROTEIN 1"/>
    <property type="match status" value="1"/>
</dbReference>
<proteinExistence type="inferred from homology"/>
<dbReference type="GO" id="GO:0045292">
    <property type="term" value="P:mRNA cis splicing, via spliceosome"/>
    <property type="evidence" value="ECO:0007669"/>
    <property type="project" value="TreeGrafter"/>
</dbReference>
<feature type="region of interest" description="Disordered" evidence="6">
    <location>
        <begin position="147"/>
        <end position="169"/>
    </location>
</feature>
<dbReference type="Proteomes" id="UP000002037">
    <property type="component" value="Unassembled WGS sequence"/>
</dbReference>
<keyword evidence="3" id="KW-0507">mRNA processing</keyword>
<gene>
    <name evidence="7" type="ORF">CTRG_05433</name>
</gene>
<dbReference type="GeneID" id="8300490"/>
<name>C5MH79_CANTT</name>
<dbReference type="HOGENOM" id="CLU_018358_0_0_1"/>
<evidence type="ECO:0000313" key="8">
    <source>
        <dbReference type="Proteomes" id="UP000002037"/>
    </source>
</evidence>
<feature type="compositionally biased region" description="Basic residues" evidence="6">
    <location>
        <begin position="153"/>
        <end position="162"/>
    </location>
</feature>
<feature type="region of interest" description="Disordered" evidence="6">
    <location>
        <begin position="411"/>
        <end position="444"/>
    </location>
</feature>
<keyword evidence="4" id="KW-0508">mRNA splicing</keyword>
<evidence type="ECO:0000256" key="2">
    <source>
        <dbReference type="ARBA" id="ARBA00006076"/>
    </source>
</evidence>
<sequence length="587" mass="67125">MDINGASTKTTAVTMSQEISLSIEETNILRVKAGLKPIPVPVNDQQEKKKDEDGVISLSIEETNKLRARIGLPLIPTESTILDSDVKNFEKHQQEISNKQKNDELQQRINDAKFKANKRKLVSNETLIDRSKELDTDDWLSKLTNNEDDESKAKKKQKTNKKRKDDEVSAVIGHSAKELRSIGDNEILTLKDTGLFDEDSEDILTSETLSRQAKLKRDLAERKEAESIKFNGRHYRNNDDEGDGEDNDLDNSALIGNDRVIINKNTVNLPQVQPSKAESDKSNIAKFNNLFDEIDDIEDKEPKPVIKMKKIKKRKPAKVSKQRKLDDEVSVQLISMEDESGDEDSDISQSLANFRTKKLNLQANFTPEKLAEEIAANRRWEFERKLEKESLTKNIYDDTVGFLNNLENNILSDDEKPREDIQDDPHSNGVSKSGDTDTFVEKSTTPKFSGGLADTLKFLKSKNIIESPSNNSQVKSQELERQEVAKKSELLKMKISIEERILREELTKNKEYILMPKSEKASYFEKLLDSRLKEKGIVIKDDDLKVYNPKVQITYKDRMGNVLDRKKAWKEFSHQYHGTGLDKNKKK</sequence>
<feature type="compositionally biased region" description="Basic and acidic residues" evidence="6">
    <location>
        <begin position="413"/>
        <end position="426"/>
    </location>
</feature>
<dbReference type="RefSeq" id="XP_002551135.1">
    <property type="nucleotide sequence ID" value="XM_002551089.1"/>
</dbReference>
<evidence type="ECO:0000256" key="1">
    <source>
        <dbReference type="ARBA" id="ARBA00004123"/>
    </source>
</evidence>
<dbReference type="GO" id="GO:0046540">
    <property type="term" value="C:U4/U6 x U5 tri-snRNP complex"/>
    <property type="evidence" value="ECO:0007669"/>
    <property type="project" value="InterPro"/>
</dbReference>
<evidence type="ECO:0000313" key="7">
    <source>
        <dbReference type="EMBL" id="EER30981.1"/>
    </source>
</evidence>
<feature type="compositionally biased region" description="Acidic residues" evidence="6">
    <location>
        <begin position="240"/>
        <end position="249"/>
    </location>
</feature>
<dbReference type="GO" id="GO:0000481">
    <property type="term" value="P:maturation of 5S rRNA"/>
    <property type="evidence" value="ECO:0007669"/>
    <property type="project" value="TreeGrafter"/>
</dbReference>
<dbReference type="InterPro" id="IPR005011">
    <property type="entry name" value="SNU66/SART1"/>
</dbReference>
<comment type="subcellular location">
    <subcellularLocation>
        <location evidence="1">Nucleus</location>
    </subcellularLocation>
</comment>
<dbReference type="AlphaFoldDB" id="C5MH79"/>
<protein>
    <submittedName>
        <fullName evidence="7">Uncharacterized protein</fullName>
    </submittedName>
</protein>
<dbReference type="eggNOG" id="KOG2217">
    <property type="taxonomic scope" value="Eukaryota"/>
</dbReference>
<dbReference type="KEGG" id="ctp:CTRG_05433"/>
<comment type="similarity">
    <text evidence="2">Belongs to the SNU66/SART1 family.</text>
</comment>